<dbReference type="PANTHER" id="PTHR35561">
    <property type="entry name" value="RNA 2',3'-CYCLIC PHOSPHODIESTERASE"/>
    <property type="match status" value="1"/>
</dbReference>
<dbReference type="Proteomes" id="UP000599523">
    <property type="component" value="Unassembled WGS sequence"/>
</dbReference>
<dbReference type="InterPro" id="IPR004175">
    <property type="entry name" value="RNA_CPDase"/>
</dbReference>
<proteinExistence type="inferred from homology"/>
<dbReference type="SUPFAM" id="SSF55144">
    <property type="entry name" value="LigT-like"/>
    <property type="match status" value="1"/>
</dbReference>
<evidence type="ECO:0000259" key="4">
    <source>
        <dbReference type="Pfam" id="PF02834"/>
    </source>
</evidence>
<dbReference type="EMBL" id="WTVM01000062">
    <property type="protein sequence ID" value="NMG03566.1"/>
    <property type="molecule type" value="Genomic_DNA"/>
</dbReference>
<evidence type="ECO:0000256" key="1">
    <source>
        <dbReference type="ARBA" id="ARBA00022801"/>
    </source>
</evidence>
<dbReference type="InterPro" id="IPR009097">
    <property type="entry name" value="Cyclic_Pdiesterase"/>
</dbReference>
<dbReference type="Pfam" id="PF02834">
    <property type="entry name" value="LigT_PEase"/>
    <property type="match status" value="1"/>
</dbReference>
<evidence type="ECO:0000313" key="6">
    <source>
        <dbReference type="Proteomes" id="UP000599523"/>
    </source>
</evidence>
<feature type="region of interest" description="Disordered" evidence="3">
    <location>
        <begin position="1"/>
        <end position="30"/>
    </location>
</feature>
<evidence type="ECO:0000313" key="5">
    <source>
        <dbReference type="EMBL" id="NMG03566.1"/>
    </source>
</evidence>
<dbReference type="InterPro" id="IPR014051">
    <property type="entry name" value="Phosphoesterase_HXTX"/>
</dbReference>
<feature type="short sequence motif" description="HXTX 1" evidence="2">
    <location>
        <begin position="72"/>
        <end position="75"/>
    </location>
</feature>
<keyword evidence="1 2" id="KW-0378">Hydrolase</keyword>
<keyword evidence="6" id="KW-1185">Reference proteome</keyword>
<dbReference type="GO" id="GO:0008664">
    <property type="term" value="F:RNA 2',3'-cyclic 3'-phosphodiesterase activity"/>
    <property type="evidence" value="ECO:0007669"/>
    <property type="project" value="UniProtKB-EC"/>
</dbReference>
<feature type="active site" description="Proton acceptor" evidence="2">
    <location>
        <position position="154"/>
    </location>
</feature>
<name>A0A972F7Y2_9RHOO</name>
<protein>
    <recommendedName>
        <fullName evidence="2">RNA 2',3'-cyclic phosphodiesterase</fullName>
        <shortName evidence="2">RNA 2',3'-CPDase</shortName>
        <ecNumber evidence="2">3.1.4.58</ecNumber>
    </recommendedName>
</protein>
<comment type="function">
    <text evidence="2">Hydrolyzes RNA 2',3'-cyclic phosphodiester to an RNA 2'-phosphomonoester.</text>
</comment>
<feature type="active site" description="Proton donor" evidence="2">
    <location>
        <position position="72"/>
    </location>
</feature>
<comment type="similarity">
    <text evidence="2">Belongs to the 2H phosphoesterase superfamily. ThpR family.</text>
</comment>
<gene>
    <name evidence="5" type="primary">thpR</name>
    <name evidence="5" type="ORF">GPA21_11355</name>
</gene>
<comment type="catalytic activity">
    <reaction evidence="2">
        <text>a 3'-end 2',3'-cyclophospho-ribonucleotide-RNA + H2O = a 3'-end 2'-phospho-ribonucleotide-RNA + H(+)</text>
        <dbReference type="Rhea" id="RHEA:11828"/>
        <dbReference type="Rhea" id="RHEA-COMP:10464"/>
        <dbReference type="Rhea" id="RHEA-COMP:17353"/>
        <dbReference type="ChEBI" id="CHEBI:15377"/>
        <dbReference type="ChEBI" id="CHEBI:15378"/>
        <dbReference type="ChEBI" id="CHEBI:83064"/>
        <dbReference type="ChEBI" id="CHEBI:173113"/>
        <dbReference type="EC" id="3.1.4.58"/>
    </reaction>
</comment>
<dbReference type="HAMAP" id="MF_01940">
    <property type="entry name" value="RNA_CPDase"/>
    <property type="match status" value="1"/>
</dbReference>
<feature type="short sequence motif" description="HXTX 2" evidence="2">
    <location>
        <begin position="154"/>
        <end position="157"/>
    </location>
</feature>
<comment type="caution">
    <text evidence="5">The sequence shown here is derived from an EMBL/GenBank/DDBJ whole genome shotgun (WGS) entry which is preliminary data.</text>
</comment>
<dbReference type="AlphaFoldDB" id="A0A972F7Y2"/>
<evidence type="ECO:0000256" key="2">
    <source>
        <dbReference type="HAMAP-Rule" id="MF_01940"/>
    </source>
</evidence>
<feature type="domain" description="Phosphoesterase HXTX" evidence="4">
    <location>
        <begin position="43"/>
        <end position="118"/>
    </location>
</feature>
<dbReference type="GO" id="GO:0004113">
    <property type="term" value="F:2',3'-cyclic-nucleotide 3'-phosphodiesterase activity"/>
    <property type="evidence" value="ECO:0007669"/>
    <property type="project" value="InterPro"/>
</dbReference>
<dbReference type="Gene3D" id="3.90.1140.10">
    <property type="entry name" value="Cyclic phosphodiesterase"/>
    <property type="match status" value="1"/>
</dbReference>
<dbReference type="NCBIfam" id="TIGR02258">
    <property type="entry name" value="2_5_ligase"/>
    <property type="match status" value="1"/>
</dbReference>
<dbReference type="EC" id="3.1.4.58" evidence="2"/>
<sequence>MDQAEQPDDGPCANKRPSAPESGAGSPRRRPDRARLFFALWPRPALARRLHELARAAQAVSGGRVMRRDTLHQTLAFIGDIPRERISQLIAVGRTQRFTTFGFELDLLRRWGRNRIVWAGSSTPPPALCALALTLVRQLSDAGFVLEERDFVPHVTLVRNSEREPAFDTIEPLVWMVEDFVLVESIRTGKGANYRIVERFAAVNGPAGP</sequence>
<reference evidence="5" key="1">
    <citation type="submission" date="2019-12" db="EMBL/GenBank/DDBJ databases">
        <title>Comparative genomics gives insights into the taxonomy of the Azoarcus-Aromatoleum group and reveals separate origins of nif in the plant-associated Azoarcus and non-plant-associated Aromatoleum sub-groups.</title>
        <authorList>
            <person name="Lafos M."/>
            <person name="Maluk M."/>
            <person name="Batista M."/>
            <person name="Junghare M."/>
            <person name="Carmona M."/>
            <person name="Faoro H."/>
            <person name="Cruz L.M."/>
            <person name="Battistoni F."/>
            <person name="De Souza E."/>
            <person name="Pedrosa F."/>
            <person name="Chen W.-M."/>
            <person name="Poole P.S."/>
            <person name="Dixon R.A."/>
            <person name="James E.K."/>
        </authorList>
    </citation>
    <scope>NUCLEOTIDE SEQUENCE</scope>
    <source>
        <strain evidence="5">NSC3</strain>
    </source>
</reference>
<dbReference type="PANTHER" id="PTHR35561:SF1">
    <property type="entry name" value="RNA 2',3'-CYCLIC PHOSPHODIESTERASE"/>
    <property type="match status" value="1"/>
</dbReference>
<dbReference type="RefSeq" id="WP_168988282.1">
    <property type="nucleotide sequence ID" value="NZ_CAWPHM010000289.1"/>
</dbReference>
<evidence type="ECO:0000256" key="3">
    <source>
        <dbReference type="SAM" id="MobiDB-lite"/>
    </source>
</evidence>
<accession>A0A972F7Y2</accession>
<organism evidence="5 6">
    <name type="scientific">Azoarcus taiwanensis</name>
    <dbReference type="NCBI Taxonomy" id="666964"/>
    <lineage>
        <taxon>Bacteria</taxon>
        <taxon>Pseudomonadati</taxon>
        <taxon>Pseudomonadota</taxon>
        <taxon>Betaproteobacteria</taxon>
        <taxon>Rhodocyclales</taxon>
        <taxon>Zoogloeaceae</taxon>
        <taxon>Azoarcus</taxon>
    </lineage>
</organism>